<feature type="transmembrane region" description="Helical" evidence="6">
    <location>
        <begin position="187"/>
        <end position="207"/>
    </location>
</feature>
<dbReference type="PANTHER" id="PTHR32322:SF2">
    <property type="entry name" value="EAMA DOMAIN-CONTAINING PROTEIN"/>
    <property type="match status" value="1"/>
</dbReference>
<feature type="transmembrane region" description="Helical" evidence="6">
    <location>
        <begin position="161"/>
        <end position="180"/>
    </location>
</feature>
<feature type="transmembrane region" description="Helical" evidence="6">
    <location>
        <begin position="37"/>
        <end position="57"/>
    </location>
</feature>
<comment type="caution">
    <text evidence="8">The sequence shown here is derived from an EMBL/GenBank/DDBJ whole genome shotgun (WGS) entry which is preliminary data.</text>
</comment>
<comment type="subcellular location">
    <subcellularLocation>
        <location evidence="1">Membrane</location>
        <topology evidence="1">Multi-pass membrane protein</topology>
    </subcellularLocation>
</comment>
<evidence type="ECO:0000256" key="2">
    <source>
        <dbReference type="ARBA" id="ARBA00007362"/>
    </source>
</evidence>
<feature type="transmembrane region" description="Helical" evidence="6">
    <location>
        <begin position="69"/>
        <end position="90"/>
    </location>
</feature>
<dbReference type="Proteomes" id="UP000283003">
    <property type="component" value="Unassembled WGS sequence"/>
</dbReference>
<dbReference type="InterPro" id="IPR000620">
    <property type="entry name" value="EamA_dom"/>
</dbReference>
<dbReference type="InterPro" id="IPR037185">
    <property type="entry name" value="EmrE-like"/>
</dbReference>
<dbReference type="RefSeq" id="WP_127611122.1">
    <property type="nucleotide sequence ID" value="NZ_RXOL01000001.1"/>
</dbReference>
<accession>A0A437H269</accession>
<evidence type="ECO:0000256" key="3">
    <source>
        <dbReference type="ARBA" id="ARBA00022692"/>
    </source>
</evidence>
<feature type="transmembrane region" description="Helical" evidence="6">
    <location>
        <begin position="219"/>
        <end position="237"/>
    </location>
</feature>
<evidence type="ECO:0000256" key="4">
    <source>
        <dbReference type="ARBA" id="ARBA00022989"/>
    </source>
</evidence>
<keyword evidence="4 6" id="KW-1133">Transmembrane helix</keyword>
<dbReference type="EMBL" id="RXOL01000001">
    <property type="protein sequence ID" value="RVQ69744.1"/>
    <property type="molecule type" value="Genomic_DNA"/>
</dbReference>
<feature type="transmembrane region" description="Helical" evidence="6">
    <location>
        <begin position="244"/>
        <end position="268"/>
    </location>
</feature>
<gene>
    <name evidence="8" type="ORF">EKN06_01555</name>
</gene>
<feature type="transmembrane region" description="Helical" evidence="6">
    <location>
        <begin position="102"/>
        <end position="120"/>
    </location>
</feature>
<reference evidence="8 9" key="1">
    <citation type="submission" date="2018-12" db="EMBL/GenBank/DDBJ databases">
        <title>Croceicoccus ponticola sp. nov., a lipolytic bacterium isolated from seawater.</title>
        <authorList>
            <person name="Yoon J.-H."/>
        </authorList>
    </citation>
    <scope>NUCLEOTIDE SEQUENCE [LARGE SCALE GENOMIC DNA]</scope>
    <source>
        <strain evidence="8 9">GM-16</strain>
    </source>
</reference>
<comment type="similarity">
    <text evidence="2">Belongs to the EamA transporter family.</text>
</comment>
<dbReference type="InterPro" id="IPR050638">
    <property type="entry name" value="AA-Vitamin_Transporters"/>
</dbReference>
<sequence>MAKRKIDWLTYAMLGATIAFWAGNAIVGRMVRGDIDPVSLALLRWIGAALVVAPIAWRGLRADLPAIRAAWKPVLALCVTGIVGFNTLLYEGLLYTTASNALLMQATIPALVLVIAALVFKQREATWKVVGIALSVCGAAFTIFRGNLQAAIEMQLGKGDLLVFGACVTWAIYTVLLRLAPKVRPASLLFVMFAGGALILLPVALMMPGRQIAWNAQTVGAVAYIAVLPSVVAYFLFNAAVARAGAAIAGQAIALMPVAGALLAALLLGEKLHWYHAVGMVIIVAGIAIAAVQKEPQAQ</sequence>
<evidence type="ECO:0000259" key="7">
    <source>
        <dbReference type="Pfam" id="PF00892"/>
    </source>
</evidence>
<evidence type="ECO:0000313" key="8">
    <source>
        <dbReference type="EMBL" id="RVQ69744.1"/>
    </source>
</evidence>
<feature type="transmembrane region" description="Helical" evidence="6">
    <location>
        <begin position="274"/>
        <end position="292"/>
    </location>
</feature>
<dbReference type="Pfam" id="PF00892">
    <property type="entry name" value="EamA"/>
    <property type="match status" value="2"/>
</dbReference>
<keyword evidence="5 6" id="KW-0472">Membrane</keyword>
<name>A0A437H269_9SPHN</name>
<dbReference type="SUPFAM" id="SSF103481">
    <property type="entry name" value="Multidrug resistance efflux transporter EmrE"/>
    <property type="match status" value="2"/>
</dbReference>
<proteinExistence type="inferred from homology"/>
<organism evidence="8 9">
    <name type="scientific">Croceicoccus ponticola</name>
    <dbReference type="NCBI Taxonomy" id="2217664"/>
    <lineage>
        <taxon>Bacteria</taxon>
        <taxon>Pseudomonadati</taxon>
        <taxon>Pseudomonadota</taxon>
        <taxon>Alphaproteobacteria</taxon>
        <taxon>Sphingomonadales</taxon>
        <taxon>Erythrobacteraceae</taxon>
        <taxon>Croceicoccus</taxon>
    </lineage>
</organism>
<dbReference type="GO" id="GO:0016020">
    <property type="term" value="C:membrane"/>
    <property type="evidence" value="ECO:0007669"/>
    <property type="project" value="UniProtKB-SubCell"/>
</dbReference>
<feature type="domain" description="EamA" evidence="7">
    <location>
        <begin position="158"/>
        <end position="290"/>
    </location>
</feature>
<evidence type="ECO:0000313" key="9">
    <source>
        <dbReference type="Proteomes" id="UP000283003"/>
    </source>
</evidence>
<evidence type="ECO:0000256" key="1">
    <source>
        <dbReference type="ARBA" id="ARBA00004141"/>
    </source>
</evidence>
<keyword evidence="3 6" id="KW-0812">Transmembrane</keyword>
<dbReference type="OrthoDB" id="9806889at2"/>
<dbReference type="AlphaFoldDB" id="A0A437H269"/>
<protein>
    <submittedName>
        <fullName evidence="8">DMT family transporter</fullName>
    </submittedName>
</protein>
<feature type="transmembrane region" description="Helical" evidence="6">
    <location>
        <begin position="12"/>
        <end position="31"/>
    </location>
</feature>
<keyword evidence="9" id="KW-1185">Reference proteome</keyword>
<evidence type="ECO:0000256" key="5">
    <source>
        <dbReference type="ARBA" id="ARBA00023136"/>
    </source>
</evidence>
<evidence type="ECO:0000256" key="6">
    <source>
        <dbReference type="SAM" id="Phobius"/>
    </source>
</evidence>
<dbReference type="PANTHER" id="PTHR32322">
    <property type="entry name" value="INNER MEMBRANE TRANSPORTER"/>
    <property type="match status" value="1"/>
</dbReference>
<feature type="domain" description="EamA" evidence="7">
    <location>
        <begin position="16"/>
        <end position="143"/>
    </location>
</feature>
<feature type="transmembrane region" description="Helical" evidence="6">
    <location>
        <begin position="127"/>
        <end position="146"/>
    </location>
</feature>